<dbReference type="EC" id="1.-.-.-" evidence="2"/>
<dbReference type="EMBL" id="JBHUDH010000215">
    <property type="protein sequence ID" value="MFD1527537.1"/>
    <property type="molecule type" value="Genomic_DNA"/>
</dbReference>
<gene>
    <name evidence="2" type="ORF">ACFR9S_14725</name>
</gene>
<dbReference type="PANTHER" id="PTHR33336">
    <property type="entry name" value="QUINOL MONOOXYGENASE YGIN-RELATED"/>
    <property type="match status" value="1"/>
</dbReference>
<protein>
    <submittedName>
        <fullName evidence="2">Quinol monooxygenase</fullName>
        <ecNumber evidence="2">1.-.-.-</ecNumber>
    </submittedName>
</protein>
<reference evidence="2 3" key="1">
    <citation type="journal article" date="2019" name="Int. J. Syst. Evol. Microbiol.">
        <title>The Global Catalogue of Microorganisms (GCM) 10K type strain sequencing project: providing services to taxonomists for standard genome sequencing and annotation.</title>
        <authorList>
            <consortium name="The Broad Institute Genomics Platform"/>
            <consortium name="The Broad Institute Genome Sequencing Center for Infectious Disease"/>
            <person name="Wu L."/>
            <person name="Ma J."/>
        </authorList>
    </citation>
    <scope>NUCLEOTIDE SEQUENCE [LARGE SCALE GENOMIC DNA]</scope>
    <source>
        <strain evidence="2 3">CGMCC 1.12285</strain>
    </source>
</reference>
<evidence type="ECO:0000313" key="2">
    <source>
        <dbReference type="EMBL" id="MFD1527537.1"/>
    </source>
</evidence>
<dbReference type="InterPro" id="IPR050744">
    <property type="entry name" value="AI-2_Isomerase_LsrG"/>
</dbReference>
<dbReference type="InterPro" id="IPR007138">
    <property type="entry name" value="ABM_dom"/>
</dbReference>
<keyword evidence="3" id="KW-1185">Reference proteome</keyword>
<dbReference type="InterPro" id="IPR011008">
    <property type="entry name" value="Dimeric_a/b-barrel"/>
</dbReference>
<dbReference type="SUPFAM" id="SSF54909">
    <property type="entry name" value="Dimeric alpha+beta barrel"/>
    <property type="match status" value="1"/>
</dbReference>
<keyword evidence="2" id="KW-0560">Oxidoreductase</keyword>
<feature type="domain" description="ABM" evidence="1">
    <location>
        <begin position="2"/>
        <end position="93"/>
    </location>
</feature>
<evidence type="ECO:0000313" key="3">
    <source>
        <dbReference type="Proteomes" id="UP001597111"/>
    </source>
</evidence>
<dbReference type="Gene3D" id="3.30.70.100">
    <property type="match status" value="1"/>
</dbReference>
<dbReference type="RefSeq" id="WP_379732207.1">
    <property type="nucleotide sequence ID" value="NZ_JBHSWZ010000232.1"/>
</dbReference>
<dbReference type="PANTHER" id="PTHR33336:SF15">
    <property type="entry name" value="ABM DOMAIN-CONTAINING PROTEIN"/>
    <property type="match status" value="1"/>
</dbReference>
<evidence type="ECO:0000259" key="1">
    <source>
        <dbReference type="PROSITE" id="PS51725"/>
    </source>
</evidence>
<proteinExistence type="predicted"/>
<dbReference type="PROSITE" id="PS51725">
    <property type="entry name" value="ABM"/>
    <property type="match status" value="1"/>
</dbReference>
<name>A0ABD6B9H3_9EURY</name>
<organism evidence="2 3">
    <name type="scientific">Halolamina salina</name>
    <dbReference type="NCBI Taxonomy" id="1220023"/>
    <lineage>
        <taxon>Archaea</taxon>
        <taxon>Methanobacteriati</taxon>
        <taxon>Methanobacteriota</taxon>
        <taxon>Stenosarchaea group</taxon>
        <taxon>Halobacteria</taxon>
        <taxon>Halobacteriales</taxon>
        <taxon>Haloferacaceae</taxon>
    </lineage>
</organism>
<sequence>MLVVHATFPIDPEQREEALDSAADLVEATREEAGVIEYNAVTDLVESNLLRFMEVYEDEDAFAAHVESDHFQAFEAELPDLLGGEPDVMRYEVSDASEVEV</sequence>
<accession>A0ABD6B9H3</accession>
<dbReference type="Proteomes" id="UP001597111">
    <property type="component" value="Unassembled WGS sequence"/>
</dbReference>
<dbReference type="AlphaFoldDB" id="A0ABD6B9H3"/>
<keyword evidence="2" id="KW-0503">Monooxygenase</keyword>
<comment type="caution">
    <text evidence="2">The sequence shown here is derived from an EMBL/GenBank/DDBJ whole genome shotgun (WGS) entry which is preliminary data.</text>
</comment>
<dbReference type="Pfam" id="PF03992">
    <property type="entry name" value="ABM"/>
    <property type="match status" value="1"/>
</dbReference>
<dbReference type="GO" id="GO:0004497">
    <property type="term" value="F:monooxygenase activity"/>
    <property type="evidence" value="ECO:0007669"/>
    <property type="project" value="UniProtKB-KW"/>
</dbReference>